<dbReference type="EMBL" id="CAJVPM010002924">
    <property type="protein sequence ID" value="CAG8494784.1"/>
    <property type="molecule type" value="Genomic_DNA"/>
</dbReference>
<feature type="non-terminal residue" evidence="1">
    <location>
        <position position="166"/>
    </location>
</feature>
<comment type="caution">
    <text evidence="1">The sequence shown here is derived from an EMBL/GenBank/DDBJ whole genome shotgun (WGS) entry which is preliminary data.</text>
</comment>
<gene>
    <name evidence="1" type="ORF">SCALOS_LOCUS2984</name>
</gene>
<protein>
    <submittedName>
        <fullName evidence="1">9518_t:CDS:1</fullName>
    </submittedName>
</protein>
<keyword evidence="2" id="KW-1185">Reference proteome</keyword>
<evidence type="ECO:0000313" key="2">
    <source>
        <dbReference type="Proteomes" id="UP000789860"/>
    </source>
</evidence>
<sequence>MLFDLFRKTQINKPKSVRNFRRSVIIISIGLLIAIIKILSIEVHNELPSINTTYSTANNLPIINLYFYYDNSFNITCILTNDHVNNSNCTEYVTYMTYPDSPDGHYVGKFLPNYNVNSDTGDSQFRLQYDNFDPNSETIVNTTDTFDLSLVDKNLHFLSQSSNDFV</sequence>
<accession>A0ACA9KUV4</accession>
<name>A0ACA9KUV4_9GLOM</name>
<proteinExistence type="predicted"/>
<dbReference type="Proteomes" id="UP000789860">
    <property type="component" value="Unassembled WGS sequence"/>
</dbReference>
<organism evidence="1 2">
    <name type="scientific">Scutellospora calospora</name>
    <dbReference type="NCBI Taxonomy" id="85575"/>
    <lineage>
        <taxon>Eukaryota</taxon>
        <taxon>Fungi</taxon>
        <taxon>Fungi incertae sedis</taxon>
        <taxon>Mucoromycota</taxon>
        <taxon>Glomeromycotina</taxon>
        <taxon>Glomeromycetes</taxon>
        <taxon>Diversisporales</taxon>
        <taxon>Gigasporaceae</taxon>
        <taxon>Scutellospora</taxon>
    </lineage>
</organism>
<reference evidence="1" key="1">
    <citation type="submission" date="2021-06" db="EMBL/GenBank/DDBJ databases">
        <authorList>
            <person name="Kallberg Y."/>
            <person name="Tangrot J."/>
            <person name="Rosling A."/>
        </authorList>
    </citation>
    <scope>NUCLEOTIDE SEQUENCE</scope>
    <source>
        <strain evidence="1">AU212A</strain>
    </source>
</reference>
<evidence type="ECO:0000313" key="1">
    <source>
        <dbReference type="EMBL" id="CAG8494784.1"/>
    </source>
</evidence>